<dbReference type="Gene3D" id="3.30.200.20">
    <property type="entry name" value="Phosphorylase Kinase, domain 1"/>
    <property type="match status" value="1"/>
</dbReference>
<dbReference type="PROSITE" id="PS00107">
    <property type="entry name" value="PROTEIN_KINASE_ATP"/>
    <property type="match status" value="1"/>
</dbReference>
<comment type="catalytic activity">
    <reaction evidence="8">
        <text>L-threonyl-[protein] + ATP = O-phospho-L-threonyl-[protein] + ADP + H(+)</text>
        <dbReference type="Rhea" id="RHEA:46608"/>
        <dbReference type="Rhea" id="RHEA-COMP:11060"/>
        <dbReference type="Rhea" id="RHEA-COMP:11605"/>
        <dbReference type="ChEBI" id="CHEBI:15378"/>
        <dbReference type="ChEBI" id="CHEBI:30013"/>
        <dbReference type="ChEBI" id="CHEBI:30616"/>
        <dbReference type="ChEBI" id="CHEBI:61977"/>
        <dbReference type="ChEBI" id="CHEBI:456216"/>
        <dbReference type="EC" id="2.7.11.1"/>
    </reaction>
</comment>
<dbReference type="Proteomes" id="UP000067708">
    <property type="component" value="Chromosome"/>
</dbReference>
<dbReference type="KEGG" id="rla:Rhola_00000390"/>
<dbReference type="GO" id="GO:0045717">
    <property type="term" value="P:negative regulation of fatty acid biosynthetic process"/>
    <property type="evidence" value="ECO:0007669"/>
    <property type="project" value="UniProtKB-ARBA"/>
</dbReference>
<accession>A0A060JDM8</accession>
<keyword evidence="7 10" id="KW-0067">ATP-binding</keyword>
<keyword evidence="11" id="KW-0812">Transmembrane</keyword>
<dbReference type="InterPro" id="IPR008271">
    <property type="entry name" value="Ser/Thr_kinase_AS"/>
</dbReference>
<evidence type="ECO:0000256" key="5">
    <source>
        <dbReference type="ARBA" id="ARBA00022741"/>
    </source>
</evidence>
<evidence type="ECO:0000256" key="10">
    <source>
        <dbReference type="PROSITE-ProRule" id="PRU10141"/>
    </source>
</evidence>
<feature type="domain" description="Protein kinase" evidence="12">
    <location>
        <begin position="12"/>
        <end position="280"/>
    </location>
</feature>
<dbReference type="AlphaFoldDB" id="A0A060JDM8"/>
<dbReference type="InterPro" id="IPR011009">
    <property type="entry name" value="Kinase-like_dom_sf"/>
</dbReference>
<dbReference type="GO" id="GO:0106310">
    <property type="term" value="F:protein serine kinase activity"/>
    <property type="evidence" value="ECO:0007669"/>
    <property type="project" value="RHEA"/>
</dbReference>
<dbReference type="InterPro" id="IPR005543">
    <property type="entry name" value="PASTA_dom"/>
</dbReference>
<evidence type="ECO:0000256" key="1">
    <source>
        <dbReference type="ARBA" id="ARBA00012513"/>
    </source>
</evidence>
<feature type="domain" description="PASTA" evidence="13">
    <location>
        <begin position="551"/>
        <end position="618"/>
    </location>
</feature>
<evidence type="ECO:0000259" key="12">
    <source>
        <dbReference type="PROSITE" id="PS50011"/>
    </source>
</evidence>
<evidence type="ECO:0000256" key="11">
    <source>
        <dbReference type="SAM" id="Phobius"/>
    </source>
</evidence>
<dbReference type="STRING" id="529884.Rhola_00000390"/>
<dbReference type="FunFam" id="1.10.510.10:FF:000021">
    <property type="entry name" value="Serine/threonine protein kinase"/>
    <property type="match status" value="1"/>
</dbReference>
<keyword evidence="11" id="KW-1133">Transmembrane helix</keyword>
<name>A0A060JDM8_9MICO</name>
<keyword evidence="15" id="KW-1185">Reference proteome</keyword>
<dbReference type="Gene3D" id="1.10.510.10">
    <property type="entry name" value="Transferase(Phosphotransferase) domain 1"/>
    <property type="match status" value="1"/>
</dbReference>
<dbReference type="InterPro" id="IPR017441">
    <property type="entry name" value="Protein_kinase_ATP_BS"/>
</dbReference>
<feature type="transmembrane region" description="Helical" evidence="11">
    <location>
        <begin position="453"/>
        <end position="474"/>
    </location>
</feature>
<feature type="binding site" evidence="10">
    <location>
        <position position="41"/>
    </location>
    <ligand>
        <name>ATP</name>
        <dbReference type="ChEBI" id="CHEBI:30616"/>
    </ligand>
</feature>
<keyword evidence="4" id="KW-0677">Repeat</keyword>
<evidence type="ECO:0000256" key="4">
    <source>
        <dbReference type="ARBA" id="ARBA00022737"/>
    </source>
</evidence>
<dbReference type="InterPro" id="IPR000719">
    <property type="entry name" value="Prot_kinase_dom"/>
</dbReference>
<evidence type="ECO:0000313" key="14">
    <source>
        <dbReference type="EMBL" id="AIC46870.1"/>
    </source>
</evidence>
<evidence type="ECO:0000256" key="2">
    <source>
        <dbReference type="ARBA" id="ARBA00022527"/>
    </source>
</evidence>
<dbReference type="eggNOG" id="COG0515">
    <property type="taxonomic scope" value="Bacteria"/>
</dbReference>
<feature type="domain" description="PASTA" evidence="13">
    <location>
        <begin position="487"/>
        <end position="548"/>
    </location>
</feature>
<keyword evidence="6 14" id="KW-0418">Kinase</keyword>
<keyword evidence="11" id="KW-0472">Membrane</keyword>
<dbReference type="Pfam" id="PF00069">
    <property type="entry name" value="Pkinase"/>
    <property type="match status" value="1"/>
</dbReference>
<dbReference type="PROSITE" id="PS00108">
    <property type="entry name" value="PROTEIN_KINASE_ST"/>
    <property type="match status" value="1"/>
</dbReference>
<evidence type="ECO:0000259" key="13">
    <source>
        <dbReference type="PROSITE" id="PS51178"/>
    </source>
</evidence>
<keyword evidence="2 14" id="KW-0723">Serine/threonine-protein kinase</keyword>
<dbReference type="PROSITE" id="PS51178">
    <property type="entry name" value="PASTA"/>
    <property type="match status" value="3"/>
</dbReference>
<keyword evidence="3 14" id="KW-0808">Transferase</keyword>
<keyword evidence="5 10" id="KW-0547">Nucleotide-binding</keyword>
<dbReference type="GO" id="GO:0004674">
    <property type="term" value="F:protein serine/threonine kinase activity"/>
    <property type="evidence" value="ECO:0007669"/>
    <property type="project" value="UniProtKB-KW"/>
</dbReference>
<dbReference type="CDD" id="cd06577">
    <property type="entry name" value="PASTA_pknB"/>
    <property type="match status" value="3"/>
</dbReference>
<dbReference type="FunFam" id="3.30.200.20:FF:000035">
    <property type="entry name" value="Serine/threonine protein kinase Stk1"/>
    <property type="match status" value="1"/>
</dbReference>
<proteinExistence type="predicted"/>
<dbReference type="RefSeq" id="WP_051636119.1">
    <property type="nucleotide sequence ID" value="NZ_CP007490.1"/>
</dbReference>
<dbReference type="SUPFAM" id="SSF56112">
    <property type="entry name" value="Protein kinase-like (PK-like)"/>
    <property type="match status" value="1"/>
</dbReference>
<evidence type="ECO:0000256" key="9">
    <source>
        <dbReference type="ARBA" id="ARBA00048679"/>
    </source>
</evidence>
<dbReference type="GO" id="GO:0005524">
    <property type="term" value="F:ATP binding"/>
    <property type="evidence" value="ECO:0007669"/>
    <property type="project" value="UniProtKB-UniRule"/>
</dbReference>
<dbReference type="HOGENOM" id="CLU_000288_135_2_11"/>
<protein>
    <recommendedName>
        <fullName evidence="1">non-specific serine/threonine protein kinase</fullName>
        <ecNumber evidence="1">2.7.11.1</ecNumber>
    </recommendedName>
</protein>
<evidence type="ECO:0000256" key="6">
    <source>
        <dbReference type="ARBA" id="ARBA00022777"/>
    </source>
</evidence>
<evidence type="ECO:0000256" key="7">
    <source>
        <dbReference type="ARBA" id="ARBA00022840"/>
    </source>
</evidence>
<dbReference type="OrthoDB" id="9762169at2"/>
<dbReference type="SMART" id="SM00740">
    <property type="entry name" value="PASTA"/>
    <property type="match status" value="3"/>
</dbReference>
<dbReference type="PATRIC" id="fig|529884.3.peg.36"/>
<evidence type="ECO:0000256" key="3">
    <source>
        <dbReference type="ARBA" id="ARBA00022679"/>
    </source>
</evidence>
<gene>
    <name evidence="14" type="ORF">Rhola_00000390</name>
</gene>
<dbReference type="CDD" id="cd14014">
    <property type="entry name" value="STKc_PknB_like"/>
    <property type="match status" value="1"/>
</dbReference>
<dbReference type="EMBL" id="CP007490">
    <property type="protein sequence ID" value="AIC46870.1"/>
    <property type="molecule type" value="Genomic_DNA"/>
</dbReference>
<dbReference type="PANTHER" id="PTHR43289:SF6">
    <property type="entry name" value="SERINE_THREONINE-PROTEIN KINASE NEKL-3"/>
    <property type="match status" value="1"/>
</dbReference>
<dbReference type="Gene3D" id="3.30.10.20">
    <property type="match status" value="3"/>
</dbReference>
<feature type="domain" description="PASTA" evidence="13">
    <location>
        <begin position="619"/>
        <end position="685"/>
    </location>
</feature>
<evidence type="ECO:0000256" key="8">
    <source>
        <dbReference type="ARBA" id="ARBA00047899"/>
    </source>
</evidence>
<dbReference type="PROSITE" id="PS50011">
    <property type="entry name" value="PROTEIN_KINASE_DOM"/>
    <property type="match status" value="1"/>
</dbReference>
<organism evidence="14 15">
    <name type="scientific">Rhodoluna lacicola</name>
    <dbReference type="NCBI Taxonomy" id="529884"/>
    <lineage>
        <taxon>Bacteria</taxon>
        <taxon>Bacillati</taxon>
        <taxon>Actinomycetota</taxon>
        <taxon>Actinomycetes</taxon>
        <taxon>Micrococcales</taxon>
        <taxon>Microbacteriaceae</taxon>
        <taxon>Luna cluster</taxon>
        <taxon>Luna-1 subcluster</taxon>
        <taxon>Rhodoluna</taxon>
    </lineage>
</organism>
<comment type="catalytic activity">
    <reaction evidence="9">
        <text>L-seryl-[protein] + ATP = O-phospho-L-seryl-[protein] + ADP + H(+)</text>
        <dbReference type="Rhea" id="RHEA:17989"/>
        <dbReference type="Rhea" id="RHEA-COMP:9863"/>
        <dbReference type="Rhea" id="RHEA-COMP:11604"/>
        <dbReference type="ChEBI" id="CHEBI:15378"/>
        <dbReference type="ChEBI" id="CHEBI:29999"/>
        <dbReference type="ChEBI" id="CHEBI:30616"/>
        <dbReference type="ChEBI" id="CHEBI:83421"/>
        <dbReference type="ChEBI" id="CHEBI:456216"/>
        <dbReference type="EC" id="2.7.11.1"/>
    </reaction>
</comment>
<sequence>MTENQRVIAGRYEVGNLIGRGGMADVYEGVDTRLGRTVAIKLLKSDLANDPAFEARFRQEAQASARMGHPTIVRIYDAGEEITTDEYGNQHKYPFIVMEYVKGKLLRDLLHERRLTRQEAIEWTSGVLTALEFSHRAGVIHRDIKSANIMITDAGQVKVMDFGIARAISDSSATMAHTSGIVGTAQYFSPEQAKGEQVDARTDLYSTGVLLYEMLCGRPPFKGESAVSVAYQHVSEAVIPPSQFDSSITPELDAVVLRGLAKDREERFQTAEEFREHLIAAANGSPATISTPVISPNAVAATTTAWTLDETPAESQESAPVIPSASNESAPVAEDDFEALLGAAAPSTTASPLIADLAAADAVVHSAPATPVEPVEEKKSFFGRAKETAASVKETVVDYTGYEKAAPRSNADWNDLRTPATNPFSTLGVDLPANTGSTPAPLLDGLNRPSKGLIVTVASAASVVLIGLLVWLVAFGNFNLNIQPGGGISVPNVVGQTYTDGYSSLTAQGLLVSKASEPSDTVPVDTIIRTDPIAGTVVGDRQVITVYVSAGANTVKVPSLTGLTETEAAGVLATMKLTLGTITQGNSATVAAGKVIETLPALNTEVAEGSAVNLIVSNGKVMVPDVRNLDISDARAAMSAPAVGLPVSITTREECTGAQGTIVVDQSVAPGLANQGSAVILYVGCSQ</sequence>
<dbReference type="Pfam" id="PF03793">
    <property type="entry name" value="PASTA"/>
    <property type="match status" value="3"/>
</dbReference>
<dbReference type="EC" id="2.7.11.1" evidence="1"/>
<reference evidence="14 15" key="1">
    <citation type="journal article" date="2014" name="Int. J. Syst. Evol. Microbiol.">
        <title>Rhodoluna lacicola gen. nov., sp. nov., a planktonic freshwater bacterium with stream-lined genome.</title>
        <authorList>
            <person name="Hahn M."/>
            <person name="Schmidt J."/>
            <person name="Taipale S.J."/>
            <person name="Doolittle W.F."/>
            <person name="Koll U."/>
        </authorList>
    </citation>
    <scope>NUCLEOTIDE SEQUENCE [LARGE SCALE GENOMIC DNA]</scope>
    <source>
        <strain evidence="14 15">MWH-Ta8</strain>
    </source>
</reference>
<dbReference type="SMART" id="SM00220">
    <property type="entry name" value="S_TKc"/>
    <property type="match status" value="1"/>
</dbReference>
<evidence type="ECO:0000313" key="15">
    <source>
        <dbReference type="Proteomes" id="UP000067708"/>
    </source>
</evidence>
<dbReference type="PANTHER" id="PTHR43289">
    <property type="entry name" value="MITOGEN-ACTIVATED PROTEIN KINASE KINASE KINASE 20-RELATED"/>
    <property type="match status" value="1"/>
</dbReference>